<reference evidence="1" key="1">
    <citation type="submission" date="2023-06" db="EMBL/GenBank/DDBJ databases">
        <authorList>
            <consortium name="Lawrence Berkeley National Laboratory"/>
            <person name="Ahrendt S."/>
            <person name="Sahu N."/>
            <person name="Indic B."/>
            <person name="Wong-Bajracharya J."/>
            <person name="Merenyi Z."/>
            <person name="Ke H.-M."/>
            <person name="Monk M."/>
            <person name="Kocsube S."/>
            <person name="Drula E."/>
            <person name="Lipzen A."/>
            <person name="Balint B."/>
            <person name="Henrissat B."/>
            <person name="Andreopoulos B."/>
            <person name="Martin F.M."/>
            <person name="Harder C.B."/>
            <person name="Rigling D."/>
            <person name="Ford K.L."/>
            <person name="Foster G.D."/>
            <person name="Pangilinan J."/>
            <person name="Papanicolaou A."/>
            <person name="Barry K."/>
            <person name="LaButti K."/>
            <person name="Viragh M."/>
            <person name="Koriabine M."/>
            <person name="Yan M."/>
            <person name="Riley R."/>
            <person name="Champramary S."/>
            <person name="Plett K.L."/>
            <person name="Tsai I.J."/>
            <person name="Slot J."/>
            <person name="Sipos G."/>
            <person name="Plett J."/>
            <person name="Nagy L.G."/>
            <person name="Grigoriev I.V."/>
        </authorList>
    </citation>
    <scope>NUCLEOTIDE SEQUENCE</scope>
    <source>
        <strain evidence="1">FPL87.14</strain>
    </source>
</reference>
<dbReference type="Proteomes" id="UP001175226">
    <property type="component" value="Unassembled WGS sequence"/>
</dbReference>
<organism evidence="1 2">
    <name type="scientific">Armillaria borealis</name>
    <dbReference type="NCBI Taxonomy" id="47425"/>
    <lineage>
        <taxon>Eukaryota</taxon>
        <taxon>Fungi</taxon>
        <taxon>Dikarya</taxon>
        <taxon>Basidiomycota</taxon>
        <taxon>Agaricomycotina</taxon>
        <taxon>Agaricomycetes</taxon>
        <taxon>Agaricomycetidae</taxon>
        <taxon>Agaricales</taxon>
        <taxon>Marasmiineae</taxon>
        <taxon>Physalacriaceae</taxon>
        <taxon>Armillaria</taxon>
    </lineage>
</organism>
<dbReference type="InterPro" id="IPR041078">
    <property type="entry name" value="Plavaka"/>
</dbReference>
<gene>
    <name evidence="1" type="ORF">EV421DRAFT_2024116</name>
</gene>
<accession>A0AA39IZX0</accession>
<dbReference type="EMBL" id="JAUEPT010000098">
    <property type="protein sequence ID" value="KAK0432234.1"/>
    <property type="molecule type" value="Genomic_DNA"/>
</dbReference>
<dbReference type="Pfam" id="PF18759">
    <property type="entry name" value="Plavaka"/>
    <property type="match status" value="1"/>
</dbReference>
<evidence type="ECO:0000313" key="2">
    <source>
        <dbReference type="Proteomes" id="UP001175226"/>
    </source>
</evidence>
<evidence type="ECO:0000313" key="1">
    <source>
        <dbReference type="EMBL" id="KAK0432234.1"/>
    </source>
</evidence>
<keyword evidence="2" id="KW-1185">Reference proteome</keyword>
<comment type="caution">
    <text evidence="1">The sequence shown here is derived from an EMBL/GenBank/DDBJ whole genome shotgun (WGS) entry which is preliminary data.</text>
</comment>
<sequence length="811" mass="91397">MVCCPRCYMTETDYCPGKPCDMDGHILPNGTPPPPFLHGPANDYTPYDHHASFELADLLYRHTQISADQLNDLLQIWAATMSAGGDPPFTVDATDIGNVPWQSFTVSYNGEMGVGEPPAWKTAQYEVFFCDPYAMLQNQLGNQDFANEMDFSLKRVTDAEGKHHYKDFMSGNWAWKQADHISDDLGLEDITFVPVIAGSDKMTISMATGQNEYYPVYITNGIIHNNIWHVHRDGVSLLAFLSISKNHEHQDSAEFRAFRRELFHGSLREIFESLHVGMETPQILRYGDGHYRRTIFGPGPYIADYPEQVLLACIVQGWCTASHYNLDGPGGRRTHEHTAACFHAMSSKELWDNYGIIDGIMTANTPPEAAAILADIDCRIAAVPPFPGRGFKQWTGDDSKALMKVYLPAIAGHVPPQMVRVLAVFMEFCYYVRRSVIDEDTLLKIDATVMLFHKEREIFHTVGVHKDEVCSDSTHVDAFSLPQQHALSHYRHLIQEFGAPNGLCSSITESKHIKAVKEPWRRSNHFEALGQMLLINERLDKLAAAWVDFQMWGMLKDSLFSSVNINEEDDGDAVDSPDVLAKVKLARTPVPAAKAPWNLSLLVQRLGLPQLPELIQHFLYEQTTEELDIPLEDVELRHCPQYHGKFTVYPSSVAMYYAPSDLSGLGGLHQEHIHAMSAWRRDGARYNCVFCEADGDSKGFRGLHVACVWLFFSLRHENKYYPCALVTWFSSVSNEPCPETGMWIVWLDLDAAGKCIMSVVHLDSILRGAHLIGVTGKERVPKGLKPSDSLDIYPTFFVNKYVDHHTHEIAF</sequence>
<proteinExistence type="predicted"/>
<dbReference type="AlphaFoldDB" id="A0AA39IZX0"/>
<name>A0AA39IZX0_9AGAR</name>
<protein>
    <submittedName>
        <fullName evidence="1">Uncharacterized protein</fullName>
    </submittedName>
</protein>